<dbReference type="InterPro" id="IPR023827">
    <property type="entry name" value="Peptidase_S8_Asp-AS"/>
</dbReference>
<dbReference type="PROSITE" id="PS00137">
    <property type="entry name" value="SUBTILASE_HIS"/>
    <property type="match status" value="1"/>
</dbReference>
<dbReference type="Gene3D" id="3.50.30.30">
    <property type="match status" value="1"/>
</dbReference>
<comment type="similarity">
    <text evidence="1 6 7">Belongs to the peptidase S8 family.</text>
</comment>
<evidence type="ECO:0000256" key="5">
    <source>
        <dbReference type="PIRSR" id="PIRSR615500-1"/>
    </source>
</evidence>
<evidence type="ECO:0000256" key="7">
    <source>
        <dbReference type="RuleBase" id="RU003355"/>
    </source>
</evidence>
<dbReference type="Pfam" id="PF00082">
    <property type="entry name" value="Peptidase_S8"/>
    <property type="match status" value="1"/>
</dbReference>
<dbReference type="GO" id="GO:0004252">
    <property type="term" value="F:serine-type endopeptidase activity"/>
    <property type="evidence" value="ECO:0007669"/>
    <property type="project" value="UniProtKB-UniRule"/>
</dbReference>
<evidence type="ECO:0000256" key="3">
    <source>
        <dbReference type="ARBA" id="ARBA00022801"/>
    </source>
</evidence>
<keyword evidence="2 6" id="KW-0645">Protease</keyword>
<dbReference type="Gene3D" id="2.60.40.10">
    <property type="entry name" value="Immunoglobulins"/>
    <property type="match status" value="1"/>
</dbReference>
<evidence type="ECO:0000313" key="11">
    <source>
        <dbReference type="Proteomes" id="UP000482800"/>
    </source>
</evidence>
<dbReference type="InterPro" id="IPR050131">
    <property type="entry name" value="Peptidase_S8_subtilisin-like"/>
</dbReference>
<reference evidence="10 11" key="2">
    <citation type="submission" date="2020-03" db="EMBL/GenBank/DDBJ databases">
        <authorList>
            <person name="Ichikawa N."/>
            <person name="Kimura A."/>
            <person name="Kitahashi Y."/>
            <person name="Uohara A."/>
        </authorList>
    </citation>
    <scope>NUCLEOTIDE SEQUENCE [LARGE SCALE GENOMIC DNA]</scope>
    <source>
        <strain evidence="10 11">NBRC 108639</strain>
    </source>
</reference>
<name>A0A6V8K6P7_9ACTN</name>
<accession>A0A6V8K6P7</accession>
<dbReference type="InterPro" id="IPR023828">
    <property type="entry name" value="Peptidase_S8_Ser-AS"/>
</dbReference>
<dbReference type="SUPFAM" id="SSF52025">
    <property type="entry name" value="PA domain"/>
    <property type="match status" value="1"/>
</dbReference>
<dbReference type="GO" id="GO:0006508">
    <property type="term" value="P:proteolysis"/>
    <property type="evidence" value="ECO:0007669"/>
    <property type="project" value="UniProtKB-KW"/>
</dbReference>
<keyword evidence="3 6" id="KW-0378">Hydrolase</keyword>
<evidence type="ECO:0000256" key="4">
    <source>
        <dbReference type="ARBA" id="ARBA00022825"/>
    </source>
</evidence>
<evidence type="ECO:0000256" key="1">
    <source>
        <dbReference type="ARBA" id="ARBA00011073"/>
    </source>
</evidence>
<dbReference type="InterPro" id="IPR046450">
    <property type="entry name" value="PA_dom_sf"/>
</dbReference>
<feature type="region of interest" description="Disordered" evidence="8">
    <location>
        <begin position="809"/>
        <end position="880"/>
    </location>
</feature>
<feature type="domain" description="Peptidase S8/S53" evidence="9">
    <location>
        <begin position="88"/>
        <end position="349"/>
    </location>
</feature>
<dbReference type="InterPro" id="IPR036852">
    <property type="entry name" value="Peptidase_S8/S53_dom_sf"/>
</dbReference>
<dbReference type="PANTHER" id="PTHR43806">
    <property type="entry name" value="PEPTIDASE S8"/>
    <property type="match status" value="1"/>
</dbReference>
<dbReference type="Gene3D" id="3.40.50.200">
    <property type="entry name" value="Peptidase S8/S53 domain"/>
    <property type="match status" value="1"/>
</dbReference>
<dbReference type="Proteomes" id="UP000482800">
    <property type="component" value="Unassembled WGS sequence"/>
</dbReference>
<dbReference type="InterPro" id="IPR000209">
    <property type="entry name" value="Peptidase_S8/S53_dom"/>
</dbReference>
<feature type="active site" description="Charge relay system" evidence="5 6">
    <location>
        <position position="97"/>
    </location>
</feature>
<evidence type="ECO:0000256" key="8">
    <source>
        <dbReference type="SAM" id="MobiDB-lite"/>
    </source>
</evidence>
<dbReference type="InterPro" id="IPR022398">
    <property type="entry name" value="Peptidase_S8_His-AS"/>
</dbReference>
<organism evidence="10 11">
    <name type="scientific">Phytohabitans houttuyneae</name>
    <dbReference type="NCBI Taxonomy" id="1076126"/>
    <lineage>
        <taxon>Bacteria</taxon>
        <taxon>Bacillati</taxon>
        <taxon>Actinomycetota</taxon>
        <taxon>Actinomycetes</taxon>
        <taxon>Micromonosporales</taxon>
        <taxon>Micromonosporaceae</taxon>
    </lineage>
</organism>
<dbReference type="EMBL" id="BLPF01000002">
    <property type="protein sequence ID" value="GFJ80873.1"/>
    <property type="molecule type" value="Genomic_DNA"/>
</dbReference>
<dbReference type="InterPro" id="IPR015500">
    <property type="entry name" value="Peptidase_S8_subtilisin-rel"/>
</dbReference>
<evidence type="ECO:0000313" key="10">
    <source>
        <dbReference type="EMBL" id="GFJ80873.1"/>
    </source>
</evidence>
<feature type="active site" description="Charge relay system" evidence="5 6">
    <location>
        <position position="129"/>
    </location>
</feature>
<reference evidence="10 11" key="1">
    <citation type="submission" date="2020-03" db="EMBL/GenBank/DDBJ databases">
        <title>Whole genome shotgun sequence of Phytohabitans houttuyneae NBRC 108639.</title>
        <authorList>
            <person name="Komaki H."/>
            <person name="Tamura T."/>
        </authorList>
    </citation>
    <scope>NUCLEOTIDE SEQUENCE [LARGE SCALE GENOMIC DNA]</scope>
    <source>
        <strain evidence="10 11">NBRC 108639</strain>
    </source>
</reference>
<sequence length="880" mass="91428">MPGRARAASPVAPRGSKLVRPLASVGGAALTADKTQAHTFWNTITRPGSTTLQGDVAKLWLDGRVKVSLAESVPQVGAPQAWAAGYDGHGVKVAVLDSGIDATHPDLADQIDDKVSFVPDQDTSDVNGHGTHVASTIVGTGAASGGSYKGVAPGADLVVGKVLGDDGSGADSWVLAGMQWAAESGADIVNMSLGDDILTDGSDPMSVAVDTLSAQYGTLFVVAAGNSGPQTIGAPAAAASALTVGAVDKQDVLAYFSSTGPLARSGALKPDLTAPGVAITAARSQQMTGDTGMYRSIDGTSMATPHVSGAAAILAQRHPDWSGQQLKEALVSSAKGLADTYSPYEVGTGRLDVAAAVRNTVRATGSAFFGNHDWPHEPTDAPVTKPVTFTNSGASDVRLDLALTGTGPFTVDASTVTVPAGGSADVHVTGDPTGAATGQFTGYLVGTDATTGTAVTRTSLGMLKEDERYDLKVKLIGRDGKPARATVVVDKENEWDSWLYTVDGEATLRLPSGTYTVETALDVQGERSDSLGLAVLVDPETVLTSSAEVVLDARRARLLDTTAPQRAESRQRKIDFQVDYAGGDSYRAAYLVPVRYDDMYISPTERPRLGSFTLATRWREGEPSLSLKAFGLPEVEATAQPGGTLTAGSDTLAAVYAGTGAAGEYDGLDAAGKVAVVTRSATVAPAERTAAAVAAGVALLLVVNDGAGVLNEYVGESPIPVATVHRDAGASLIRLAKSGRLKLHATQVPYATYVYDLTRVYSGHVPDRPLAYRPSQRDLARIDARYFSVRDTEGGGYRYDMTFTRRTVSRSGSGTPVPVPNGSRRAWPGTRCTTRANGWTRPTATRTPSAAPRAWTGSHPPSGRRSTGRSRCRTAATRTT</sequence>
<dbReference type="PROSITE" id="PS00138">
    <property type="entry name" value="SUBTILASE_SER"/>
    <property type="match status" value="1"/>
</dbReference>
<feature type="active site" description="Charge relay system" evidence="5 6">
    <location>
        <position position="301"/>
    </location>
</feature>
<keyword evidence="11" id="KW-1185">Reference proteome</keyword>
<dbReference type="GO" id="GO:0005975">
    <property type="term" value="P:carbohydrate metabolic process"/>
    <property type="evidence" value="ECO:0007669"/>
    <property type="project" value="UniProtKB-ARBA"/>
</dbReference>
<protein>
    <recommendedName>
        <fullName evidence="9">Peptidase S8/S53 domain-containing protein</fullName>
    </recommendedName>
</protein>
<dbReference type="InterPro" id="IPR013783">
    <property type="entry name" value="Ig-like_fold"/>
</dbReference>
<dbReference type="PANTHER" id="PTHR43806:SF65">
    <property type="entry name" value="SERINE PROTEASE APRX"/>
    <property type="match status" value="1"/>
</dbReference>
<evidence type="ECO:0000256" key="2">
    <source>
        <dbReference type="ARBA" id="ARBA00022670"/>
    </source>
</evidence>
<proteinExistence type="inferred from homology"/>
<evidence type="ECO:0000259" key="9">
    <source>
        <dbReference type="Pfam" id="PF00082"/>
    </source>
</evidence>
<gene>
    <name evidence="10" type="ORF">Phou_050530</name>
</gene>
<comment type="caution">
    <text evidence="10">The sequence shown here is derived from an EMBL/GenBank/DDBJ whole genome shotgun (WGS) entry which is preliminary data.</text>
</comment>
<dbReference type="PROSITE" id="PS51892">
    <property type="entry name" value="SUBTILASE"/>
    <property type="match status" value="1"/>
</dbReference>
<dbReference type="SUPFAM" id="SSF52743">
    <property type="entry name" value="Subtilisin-like"/>
    <property type="match status" value="1"/>
</dbReference>
<dbReference type="PROSITE" id="PS00136">
    <property type="entry name" value="SUBTILASE_ASP"/>
    <property type="match status" value="1"/>
</dbReference>
<dbReference type="AlphaFoldDB" id="A0A6V8K6P7"/>
<keyword evidence="4 6" id="KW-0720">Serine protease</keyword>
<dbReference type="PRINTS" id="PR00723">
    <property type="entry name" value="SUBTILISIN"/>
</dbReference>
<evidence type="ECO:0000256" key="6">
    <source>
        <dbReference type="PROSITE-ProRule" id="PRU01240"/>
    </source>
</evidence>
<feature type="compositionally biased region" description="Low complexity" evidence="8">
    <location>
        <begin position="840"/>
        <end position="854"/>
    </location>
</feature>